<comment type="caution">
    <text evidence="4">The sequence shown here is derived from an EMBL/GenBank/DDBJ whole genome shotgun (WGS) entry which is preliminary data.</text>
</comment>
<evidence type="ECO:0000256" key="1">
    <source>
        <dbReference type="ARBA" id="ARBA00022729"/>
    </source>
</evidence>
<evidence type="ECO:0000259" key="3">
    <source>
        <dbReference type="Pfam" id="PF13505"/>
    </source>
</evidence>
<dbReference type="Pfam" id="PF13505">
    <property type="entry name" value="OMP_b-brl"/>
    <property type="match status" value="1"/>
</dbReference>
<organism evidence="4 5">
    <name type="scientific">Fibrella forsythiae</name>
    <dbReference type="NCBI Taxonomy" id="2817061"/>
    <lineage>
        <taxon>Bacteria</taxon>
        <taxon>Pseudomonadati</taxon>
        <taxon>Bacteroidota</taxon>
        <taxon>Cytophagia</taxon>
        <taxon>Cytophagales</taxon>
        <taxon>Spirosomataceae</taxon>
        <taxon>Fibrella</taxon>
    </lineage>
</organism>
<dbReference type="RefSeq" id="WP_207333117.1">
    <property type="nucleotide sequence ID" value="NZ_JAFMYW010000022.1"/>
</dbReference>
<dbReference type="InterPro" id="IPR011250">
    <property type="entry name" value="OMP/PagP_B-barrel"/>
</dbReference>
<protein>
    <submittedName>
        <fullName evidence="4">Outer membrane beta-barrel protein</fullName>
    </submittedName>
</protein>
<keyword evidence="5" id="KW-1185">Reference proteome</keyword>
<name>A0ABS3JT37_9BACT</name>
<gene>
    <name evidence="4" type="ORF">J2I46_31630</name>
</gene>
<proteinExistence type="predicted"/>
<accession>A0ABS3JT37</accession>
<dbReference type="EMBL" id="JAFMYW010000022">
    <property type="protein sequence ID" value="MBO0953166.1"/>
    <property type="molecule type" value="Genomic_DNA"/>
</dbReference>
<evidence type="ECO:0000256" key="2">
    <source>
        <dbReference type="SAM" id="SignalP"/>
    </source>
</evidence>
<reference evidence="4 5" key="1">
    <citation type="submission" date="2021-03" db="EMBL/GenBank/DDBJ databases">
        <title>Fibrella sp. HMF5405 genome sequencing and assembly.</title>
        <authorList>
            <person name="Kang H."/>
            <person name="Kim H."/>
            <person name="Bae S."/>
            <person name="Joh K."/>
        </authorList>
    </citation>
    <scope>NUCLEOTIDE SEQUENCE [LARGE SCALE GENOMIC DNA]</scope>
    <source>
        <strain evidence="4 5">HMF5405</strain>
    </source>
</reference>
<dbReference type="InterPro" id="IPR027385">
    <property type="entry name" value="Beta-barrel_OMP"/>
</dbReference>
<evidence type="ECO:0000313" key="5">
    <source>
        <dbReference type="Proteomes" id="UP000664628"/>
    </source>
</evidence>
<dbReference type="SUPFAM" id="SSF56925">
    <property type="entry name" value="OMPA-like"/>
    <property type="match status" value="1"/>
</dbReference>
<sequence>MKTYALLVVCLLVGGLRAATAQTQKGRRLAGVNVGNITLPTSGGSGSIISLQPTYGWFVADNLVVGAGVPFFNVSNSGTRATQIGLTPFLRYYLSPASVKPFLGASVGVVNTSASAGANSASSTDAIYSATGGVAFFLNPSVSFDLGLTYTGGDTGSLNTLLAGSSNALTPNIPQALNLSLGFQVYFGGQ</sequence>
<feature type="signal peptide" evidence="2">
    <location>
        <begin position="1"/>
        <end position="21"/>
    </location>
</feature>
<dbReference type="Gene3D" id="2.40.160.20">
    <property type="match status" value="1"/>
</dbReference>
<evidence type="ECO:0000313" key="4">
    <source>
        <dbReference type="EMBL" id="MBO0953166.1"/>
    </source>
</evidence>
<keyword evidence="1 2" id="KW-0732">Signal</keyword>
<feature type="chain" id="PRO_5046857807" evidence="2">
    <location>
        <begin position="22"/>
        <end position="190"/>
    </location>
</feature>
<dbReference type="Proteomes" id="UP000664628">
    <property type="component" value="Unassembled WGS sequence"/>
</dbReference>
<feature type="domain" description="Outer membrane protein beta-barrel" evidence="3">
    <location>
        <begin position="9"/>
        <end position="164"/>
    </location>
</feature>